<reference evidence="6" key="1">
    <citation type="journal article" date="2013" name="Proc. Natl. Acad. Sci. U.S.A.">
        <title>Genome structure and metabolic features in the red seaweed Chondrus crispus shed light on evolution of the Archaeplastida.</title>
        <authorList>
            <person name="Collen J."/>
            <person name="Porcel B."/>
            <person name="Carre W."/>
            <person name="Ball S.G."/>
            <person name="Chaparro C."/>
            <person name="Tonon T."/>
            <person name="Barbeyron T."/>
            <person name="Michel G."/>
            <person name="Noel B."/>
            <person name="Valentin K."/>
            <person name="Elias M."/>
            <person name="Artiguenave F."/>
            <person name="Arun A."/>
            <person name="Aury J.M."/>
            <person name="Barbosa-Neto J.F."/>
            <person name="Bothwell J.H."/>
            <person name="Bouget F.Y."/>
            <person name="Brillet L."/>
            <person name="Cabello-Hurtado F."/>
            <person name="Capella-Gutierrez S."/>
            <person name="Charrier B."/>
            <person name="Cladiere L."/>
            <person name="Cock J.M."/>
            <person name="Coelho S.M."/>
            <person name="Colleoni C."/>
            <person name="Czjzek M."/>
            <person name="Da Silva C."/>
            <person name="Delage L."/>
            <person name="Denoeud F."/>
            <person name="Deschamps P."/>
            <person name="Dittami S.M."/>
            <person name="Gabaldon T."/>
            <person name="Gachon C.M."/>
            <person name="Groisillier A."/>
            <person name="Herve C."/>
            <person name="Jabbari K."/>
            <person name="Katinka M."/>
            <person name="Kloareg B."/>
            <person name="Kowalczyk N."/>
            <person name="Labadie K."/>
            <person name="Leblanc C."/>
            <person name="Lopez P.J."/>
            <person name="McLachlan D.H."/>
            <person name="Meslet-Cladiere L."/>
            <person name="Moustafa A."/>
            <person name="Nehr Z."/>
            <person name="Nyvall Collen P."/>
            <person name="Panaud O."/>
            <person name="Partensky F."/>
            <person name="Poulain J."/>
            <person name="Rensing S.A."/>
            <person name="Rousvoal S."/>
            <person name="Samson G."/>
            <person name="Symeonidi A."/>
            <person name="Weissenbach J."/>
            <person name="Zambounis A."/>
            <person name="Wincker P."/>
            <person name="Boyen C."/>
        </authorList>
    </citation>
    <scope>NUCLEOTIDE SEQUENCE [LARGE SCALE GENOMIC DNA]</scope>
    <source>
        <strain evidence="6">cv. Stackhouse</strain>
    </source>
</reference>
<dbReference type="GeneID" id="17317881"/>
<dbReference type="SMART" id="SM00054">
    <property type="entry name" value="EFh"/>
    <property type="match status" value="3"/>
</dbReference>
<keyword evidence="1" id="KW-0479">Metal-binding</keyword>
<name>R7QPZ8_CHOCR</name>
<dbReference type="STRING" id="2769.R7QPZ8"/>
<dbReference type="InterPro" id="IPR002048">
    <property type="entry name" value="EF_hand_dom"/>
</dbReference>
<evidence type="ECO:0000256" key="1">
    <source>
        <dbReference type="ARBA" id="ARBA00022723"/>
    </source>
</evidence>
<feature type="domain" description="EF-hand" evidence="4">
    <location>
        <begin position="25"/>
        <end position="60"/>
    </location>
</feature>
<dbReference type="CDD" id="cd00051">
    <property type="entry name" value="EFh"/>
    <property type="match status" value="1"/>
</dbReference>
<dbReference type="PANTHER" id="PTHR45942">
    <property type="entry name" value="PROTEIN PHOSPATASE 3 REGULATORY SUBUNIT B ALPHA ISOFORM TYPE 1"/>
    <property type="match status" value="1"/>
</dbReference>
<dbReference type="RefSeq" id="XP_005710147.1">
    <property type="nucleotide sequence ID" value="XM_005710090.1"/>
</dbReference>
<accession>R7QPZ8</accession>
<dbReference type="Pfam" id="PF13202">
    <property type="entry name" value="EF-hand_5"/>
    <property type="match status" value="1"/>
</dbReference>
<dbReference type="KEGG" id="ccp:CHC_T00006835001"/>
<dbReference type="Pfam" id="PF13499">
    <property type="entry name" value="EF-hand_7"/>
    <property type="match status" value="1"/>
</dbReference>
<dbReference type="PhylomeDB" id="R7QPZ8"/>
<dbReference type="InterPro" id="IPR011992">
    <property type="entry name" value="EF-hand-dom_pair"/>
</dbReference>
<dbReference type="Gene3D" id="1.10.238.10">
    <property type="entry name" value="EF-hand"/>
    <property type="match status" value="1"/>
</dbReference>
<evidence type="ECO:0000256" key="2">
    <source>
        <dbReference type="ARBA" id="ARBA00022737"/>
    </source>
</evidence>
<gene>
    <name evidence="5" type="ORF">CHC_T00006835001</name>
</gene>
<evidence type="ECO:0000313" key="5">
    <source>
        <dbReference type="EMBL" id="CDF39853.1"/>
    </source>
</evidence>
<organism evidence="5 6">
    <name type="scientific">Chondrus crispus</name>
    <name type="common">Carrageen Irish moss</name>
    <name type="synonym">Polymorpha crispa</name>
    <dbReference type="NCBI Taxonomy" id="2769"/>
    <lineage>
        <taxon>Eukaryota</taxon>
        <taxon>Rhodophyta</taxon>
        <taxon>Florideophyceae</taxon>
        <taxon>Rhodymeniophycidae</taxon>
        <taxon>Gigartinales</taxon>
        <taxon>Gigartinaceae</taxon>
        <taxon>Chondrus</taxon>
    </lineage>
</organism>
<evidence type="ECO:0000256" key="3">
    <source>
        <dbReference type="ARBA" id="ARBA00022837"/>
    </source>
</evidence>
<feature type="domain" description="EF-hand" evidence="4">
    <location>
        <begin position="130"/>
        <end position="165"/>
    </location>
</feature>
<keyword evidence="6" id="KW-1185">Reference proteome</keyword>
<dbReference type="EMBL" id="HG002086">
    <property type="protein sequence ID" value="CDF39853.1"/>
    <property type="molecule type" value="Genomic_DNA"/>
</dbReference>
<sequence>MGANTSSLLSEEIDEISRQADLPRLEVKRLYKRFQKLDRTQSGTLDADELLMIPELSMNPLHPRLLAVFENVNFHEFVNNIAAFSPSGAEEKKVDFAFKVYDVDADGFISKHDLDTVIRMLVGEHIPDETVQEVVARVVEAADLDKDGRISRSEFTSAVDVADLASRLTVSF</sequence>
<dbReference type="AlphaFoldDB" id="R7QPZ8"/>
<dbReference type="InterPro" id="IPR018247">
    <property type="entry name" value="EF_Hand_1_Ca_BS"/>
</dbReference>
<keyword evidence="3" id="KW-0106">Calcium</keyword>
<dbReference type="Proteomes" id="UP000012073">
    <property type="component" value="Unassembled WGS sequence"/>
</dbReference>
<dbReference type="OrthoDB" id="191686at2759"/>
<dbReference type="Gramene" id="CDF39853">
    <property type="protein sequence ID" value="CDF39853"/>
    <property type="gene ID" value="CHC_T00006835001"/>
</dbReference>
<feature type="domain" description="EF-hand" evidence="4">
    <location>
        <begin position="89"/>
        <end position="124"/>
    </location>
</feature>
<dbReference type="PROSITE" id="PS00018">
    <property type="entry name" value="EF_HAND_1"/>
    <property type="match status" value="2"/>
</dbReference>
<proteinExistence type="predicted"/>
<dbReference type="GO" id="GO:0005509">
    <property type="term" value="F:calcium ion binding"/>
    <property type="evidence" value="ECO:0007669"/>
    <property type="project" value="InterPro"/>
</dbReference>
<evidence type="ECO:0000313" key="6">
    <source>
        <dbReference type="Proteomes" id="UP000012073"/>
    </source>
</evidence>
<dbReference type="PROSITE" id="PS50222">
    <property type="entry name" value="EF_HAND_2"/>
    <property type="match status" value="3"/>
</dbReference>
<dbReference type="SUPFAM" id="SSF47473">
    <property type="entry name" value="EF-hand"/>
    <property type="match status" value="1"/>
</dbReference>
<evidence type="ECO:0000259" key="4">
    <source>
        <dbReference type="PROSITE" id="PS50222"/>
    </source>
</evidence>
<protein>
    <recommendedName>
        <fullName evidence="4">EF-hand domain-containing protein</fullName>
    </recommendedName>
</protein>
<dbReference type="OMA" id="DTNFDRD"/>
<keyword evidence="2" id="KW-0677">Repeat</keyword>